<dbReference type="Gene3D" id="1.10.1220.10">
    <property type="entry name" value="Met repressor-like"/>
    <property type="match status" value="1"/>
</dbReference>
<gene>
    <name evidence="2" type="ORF">GA0070621_4144</name>
</gene>
<evidence type="ECO:0000259" key="1">
    <source>
        <dbReference type="Pfam" id="PF18755"/>
    </source>
</evidence>
<dbReference type="Pfam" id="PF18755">
    <property type="entry name" value="RAMA"/>
    <property type="match status" value="1"/>
</dbReference>
<dbReference type="GO" id="GO:0006355">
    <property type="term" value="P:regulation of DNA-templated transcription"/>
    <property type="evidence" value="ECO:0007669"/>
    <property type="project" value="InterPro"/>
</dbReference>
<accession>A0A1A9A656</accession>
<dbReference type="InterPro" id="IPR013321">
    <property type="entry name" value="Arc_rbn_hlx_hlx"/>
</dbReference>
<feature type="domain" description="RAMA" evidence="1">
    <location>
        <begin position="38"/>
        <end position="133"/>
    </location>
</feature>
<evidence type="ECO:0000313" key="3">
    <source>
        <dbReference type="Proteomes" id="UP000198765"/>
    </source>
</evidence>
<organism evidence="2 3">
    <name type="scientific">Micromonospora narathiwatensis</name>
    <dbReference type="NCBI Taxonomy" id="299146"/>
    <lineage>
        <taxon>Bacteria</taxon>
        <taxon>Bacillati</taxon>
        <taxon>Actinomycetota</taxon>
        <taxon>Actinomycetes</taxon>
        <taxon>Micromonosporales</taxon>
        <taxon>Micromonosporaceae</taxon>
        <taxon>Micromonospora</taxon>
    </lineage>
</organism>
<reference evidence="2 3" key="1">
    <citation type="submission" date="2016-06" db="EMBL/GenBank/DDBJ databases">
        <authorList>
            <person name="Kjaerup R.B."/>
            <person name="Dalgaard T.S."/>
            <person name="Juul-Madsen H.R."/>
        </authorList>
    </citation>
    <scope>NUCLEOTIDE SEQUENCE [LARGE SCALE GENOMIC DNA]</scope>
    <source>
        <strain evidence="2 3">DSM 45248</strain>
    </source>
</reference>
<evidence type="ECO:0000313" key="2">
    <source>
        <dbReference type="EMBL" id="SBT51674.1"/>
    </source>
</evidence>
<keyword evidence="3" id="KW-1185">Reference proteome</keyword>
<dbReference type="PATRIC" id="fig|299146.4.peg.4290"/>
<protein>
    <recommendedName>
        <fullName evidence="1">RAMA domain-containing protein</fullName>
    </recommendedName>
</protein>
<sequence>MPTIRIDDEVYELLQRKAQPFVDTPNSVLRRELGLTDEPVQARPERRTNAPGELAPLLKAGLLKVGEELVWKRRQSMHRAVVTADGWLELEDGRPFETPSGAARALSGYEVNGWRNWGRARDGVRLSSLRDQL</sequence>
<dbReference type="RefSeq" id="WP_231921082.1">
    <property type="nucleotide sequence ID" value="NZ_LT594324.1"/>
</dbReference>
<dbReference type="AlphaFoldDB" id="A0A1A9A656"/>
<proteinExistence type="predicted"/>
<dbReference type="Proteomes" id="UP000198765">
    <property type="component" value="Chromosome I"/>
</dbReference>
<name>A0A1A9A656_9ACTN</name>
<dbReference type="EMBL" id="LT594324">
    <property type="protein sequence ID" value="SBT51674.1"/>
    <property type="molecule type" value="Genomic_DNA"/>
</dbReference>
<dbReference type="InterPro" id="IPR040843">
    <property type="entry name" value="RAMA"/>
</dbReference>